<organism evidence="1 2">
    <name type="scientific">Actinoplanes awajinensis subsp. mycoplanecinus</name>
    <dbReference type="NCBI Taxonomy" id="135947"/>
    <lineage>
        <taxon>Bacteria</taxon>
        <taxon>Bacillati</taxon>
        <taxon>Actinomycetota</taxon>
        <taxon>Actinomycetes</taxon>
        <taxon>Micromonosporales</taxon>
        <taxon>Micromonosporaceae</taxon>
        <taxon>Actinoplanes</taxon>
    </lineage>
</organism>
<keyword evidence="2" id="KW-1185">Reference proteome</keyword>
<evidence type="ECO:0000313" key="2">
    <source>
        <dbReference type="Proteomes" id="UP000053244"/>
    </source>
</evidence>
<sequence>MPTVEERVTRLEKRMDEQERFRAAQDEDQSDLGLKLAAQDKMLKAVAKTQSEHTALLHRHTAMHKEHAEALAAHTIDLHLLKDGVERIIGMLDTLITRENDR</sequence>
<dbReference type="RefSeq" id="WP_067683925.1">
    <property type="nucleotide sequence ID" value="NZ_LLZH01000001.1"/>
</dbReference>
<reference evidence="1 2" key="1">
    <citation type="submission" date="2015-10" db="EMBL/GenBank/DDBJ databases">
        <authorList>
            <person name="Gilbert D.G."/>
        </authorList>
    </citation>
    <scope>NUCLEOTIDE SEQUENCE [LARGE SCALE GENOMIC DNA]</scope>
    <source>
        <strain evidence="1 2">NRRL B-16712</strain>
    </source>
</reference>
<dbReference type="AlphaFoldDB" id="A0A0X3VCA5"/>
<dbReference type="Proteomes" id="UP000053244">
    <property type="component" value="Unassembled WGS sequence"/>
</dbReference>
<proteinExistence type="predicted"/>
<protein>
    <submittedName>
        <fullName evidence="1">Uncharacterized protein</fullName>
    </submittedName>
</protein>
<dbReference type="EMBL" id="LLZH01000001">
    <property type="protein sequence ID" value="KUL42443.1"/>
    <property type="molecule type" value="Genomic_DNA"/>
</dbReference>
<evidence type="ECO:0000313" key="1">
    <source>
        <dbReference type="EMBL" id="KUL42443.1"/>
    </source>
</evidence>
<dbReference type="OrthoDB" id="3297651at2"/>
<name>A0A0X3VCA5_9ACTN</name>
<comment type="caution">
    <text evidence="1">The sequence shown here is derived from an EMBL/GenBank/DDBJ whole genome shotgun (WGS) entry which is preliminary data.</text>
</comment>
<gene>
    <name evidence="1" type="ORF">ADL15_00780</name>
</gene>
<accession>A0A0X3VCA5</accession>